<dbReference type="KEGG" id="rsn:RSPO_m00988"/>
<geneLocation type="plasmid" evidence="3"/>
<proteinExistence type="predicted"/>
<evidence type="ECO:0000313" key="3">
    <source>
        <dbReference type="Proteomes" id="UP000007953"/>
    </source>
</evidence>
<gene>
    <name evidence="2" type="ordered locus">RSPO_m00988</name>
</gene>
<organism evidence="2 3">
    <name type="scientific">Ralstonia solanacearum (strain Po82)</name>
    <dbReference type="NCBI Taxonomy" id="1031711"/>
    <lineage>
        <taxon>Bacteria</taxon>
        <taxon>Pseudomonadati</taxon>
        <taxon>Pseudomonadota</taxon>
        <taxon>Betaproteobacteria</taxon>
        <taxon>Burkholderiales</taxon>
        <taxon>Burkholderiaceae</taxon>
        <taxon>Ralstonia</taxon>
        <taxon>Ralstonia solanacearum species complex</taxon>
    </lineage>
</organism>
<evidence type="ECO:0000256" key="1">
    <source>
        <dbReference type="SAM" id="MobiDB-lite"/>
    </source>
</evidence>
<feature type="region of interest" description="Disordered" evidence="1">
    <location>
        <begin position="1"/>
        <end position="37"/>
    </location>
</feature>
<keyword evidence="2" id="KW-0614">Plasmid</keyword>
<feature type="compositionally biased region" description="Low complexity" evidence="1">
    <location>
        <begin position="1"/>
        <end position="12"/>
    </location>
</feature>
<dbReference type="EMBL" id="CP002820">
    <property type="protein sequence ID" value="AEG71625.1"/>
    <property type="molecule type" value="Genomic_DNA"/>
</dbReference>
<feature type="compositionally biased region" description="Pro residues" evidence="1">
    <location>
        <begin position="13"/>
        <end position="22"/>
    </location>
</feature>
<evidence type="ECO:0000313" key="2">
    <source>
        <dbReference type="EMBL" id="AEG71625.1"/>
    </source>
</evidence>
<feature type="compositionally biased region" description="Basic residues" evidence="1">
    <location>
        <begin position="26"/>
        <end position="37"/>
    </location>
</feature>
<sequence length="37" mass="3879">MTRSGTPGHVSVPPAPPTPESPAPRRVSRCGRGSCRH</sequence>
<name>F6GAB0_RALS8</name>
<dbReference type="PATRIC" id="fig|1031711.3.peg.4190"/>
<dbReference type="Proteomes" id="UP000007953">
    <property type="component" value="Plasmid megaplasmid"/>
</dbReference>
<reference evidence="2 3" key="1">
    <citation type="journal article" date="2011" name="J. Bacteriol.">
        <title>Complete genome sequence of the plant pathogen Ralstonia solanacearum strain Po82.</title>
        <authorList>
            <person name="Xu J."/>
            <person name="Zheng H.J."/>
            <person name="Liu L."/>
            <person name="Pan Z.C."/>
            <person name="Prior P."/>
            <person name="Tang B."/>
            <person name="Xu J.S."/>
            <person name="Zhang H."/>
            <person name="Tian Q."/>
            <person name="Zhang L.Q."/>
            <person name="Feng J."/>
        </authorList>
    </citation>
    <scope>NUCLEOTIDE SEQUENCE [LARGE SCALE GENOMIC DNA]</scope>
    <source>
        <strain evidence="3">Po82</strain>
    </source>
</reference>
<dbReference type="AlphaFoldDB" id="F6GAB0"/>
<accession>F6GAB0</accession>
<dbReference type="HOGENOM" id="CLU_3347709_0_0_4"/>
<protein>
    <submittedName>
        <fullName evidence="2">Uncharacterized protein</fullName>
    </submittedName>
</protein>